<feature type="transmembrane region" description="Helical" evidence="14">
    <location>
        <begin position="1038"/>
        <end position="1061"/>
    </location>
</feature>
<feature type="transmembrane region" description="Helical" evidence="14">
    <location>
        <begin position="1310"/>
        <end position="1332"/>
    </location>
</feature>
<keyword evidence="10" id="KW-0325">Glycoprotein</keyword>
<accession>A0ABD0L2G6</accession>
<feature type="transmembrane region" description="Helical" evidence="14">
    <location>
        <begin position="335"/>
        <end position="356"/>
    </location>
</feature>
<dbReference type="InterPro" id="IPR029044">
    <property type="entry name" value="Nucleotide-diphossugar_trans"/>
</dbReference>
<dbReference type="EMBL" id="JACVVK020000094">
    <property type="protein sequence ID" value="KAK7493299.1"/>
    <property type="molecule type" value="Genomic_DNA"/>
</dbReference>
<comment type="similarity">
    <text evidence="11">Belongs to the chitin synthase family. Class IV subfamily.</text>
</comment>
<comment type="catalytic activity">
    <reaction evidence="12">
        <text>[(1-&gt;4)-N-acetyl-beta-D-glucosaminyl](n) + UDP-N-acetyl-alpha-D-glucosamine = [(1-&gt;4)-N-acetyl-beta-D-glucosaminyl](n+1) + UDP + H(+)</text>
        <dbReference type="Rhea" id="RHEA:16637"/>
        <dbReference type="Rhea" id="RHEA-COMP:9593"/>
        <dbReference type="Rhea" id="RHEA-COMP:9595"/>
        <dbReference type="ChEBI" id="CHEBI:15378"/>
        <dbReference type="ChEBI" id="CHEBI:17029"/>
        <dbReference type="ChEBI" id="CHEBI:57705"/>
        <dbReference type="ChEBI" id="CHEBI:58223"/>
        <dbReference type="EC" id="2.4.1.16"/>
    </reaction>
</comment>
<feature type="region of interest" description="Disordered" evidence="13">
    <location>
        <begin position="1"/>
        <end position="48"/>
    </location>
</feature>
<feature type="transmembrane region" description="Helical" evidence="14">
    <location>
        <begin position="1068"/>
        <end position="1090"/>
    </location>
</feature>
<keyword evidence="6 14" id="KW-0812">Transmembrane</keyword>
<evidence type="ECO:0000256" key="11">
    <source>
        <dbReference type="ARBA" id="ARBA00046329"/>
    </source>
</evidence>
<evidence type="ECO:0000256" key="12">
    <source>
        <dbReference type="ARBA" id="ARBA00048014"/>
    </source>
</evidence>
<feature type="compositionally biased region" description="Basic and acidic residues" evidence="13">
    <location>
        <begin position="256"/>
        <end position="281"/>
    </location>
</feature>
<feature type="transmembrane region" description="Helical" evidence="14">
    <location>
        <begin position="362"/>
        <end position="381"/>
    </location>
</feature>
<dbReference type="Pfam" id="PF03142">
    <property type="entry name" value="Chitin_synth_2"/>
    <property type="match status" value="1"/>
</dbReference>
<feature type="transmembrane region" description="Helical" evidence="14">
    <location>
        <begin position="1096"/>
        <end position="1119"/>
    </location>
</feature>
<feature type="region of interest" description="Disordered" evidence="13">
    <location>
        <begin position="236"/>
        <end position="314"/>
    </location>
</feature>
<gene>
    <name evidence="15" type="ORF">BaRGS_00015425</name>
</gene>
<feature type="transmembrane region" description="Helical" evidence="14">
    <location>
        <begin position="468"/>
        <end position="495"/>
    </location>
</feature>
<keyword evidence="9 14" id="KW-0472">Membrane</keyword>
<dbReference type="SUPFAM" id="SSF57997">
    <property type="entry name" value="Tropomyosin"/>
    <property type="match status" value="1"/>
</dbReference>
<evidence type="ECO:0000256" key="8">
    <source>
        <dbReference type="ARBA" id="ARBA00023054"/>
    </source>
</evidence>
<evidence type="ECO:0000256" key="4">
    <source>
        <dbReference type="ARBA" id="ARBA00022676"/>
    </source>
</evidence>
<proteinExistence type="inferred from homology"/>
<dbReference type="Gene3D" id="1.20.5.340">
    <property type="match status" value="1"/>
</dbReference>
<organism evidence="15 16">
    <name type="scientific">Batillaria attramentaria</name>
    <dbReference type="NCBI Taxonomy" id="370345"/>
    <lineage>
        <taxon>Eukaryota</taxon>
        <taxon>Metazoa</taxon>
        <taxon>Spiralia</taxon>
        <taxon>Lophotrochozoa</taxon>
        <taxon>Mollusca</taxon>
        <taxon>Gastropoda</taxon>
        <taxon>Caenogastropoda</taxon>
        <taxon>Sorbeoconcha</taxon>
        <taxon>Cerithioidea</taxon>
        <taxon>Batillariidae</taxon>
        <taxon>Batillaria</taxon>
    </lineage>
</organism>
<comment type="caution">
    <text evidence="15">The sequence shown here is derived from an EMBL/GenBank/DDBJ whole genome shotgun (WGS) entry which is preliminary data.</text>
</comment>
<feature type="transmembrane region" description="Helical" evidence="14">
    <location>
        <begin position="588"/>
        <end position="609"/>
    </location>
</feature>
<feature type="compositionally biased region" description="Basic and acidic residues" evidence="13">
    <location>
        <begin position="657"/>
        <end position="668"/>
    </location>
</feature>
<evidence type="ECO:0000256" key="10">
    <source>
        <dbReference type="ARBA" id="ARBA00023180"/>
    </source>
</evidence>
<evidence type="ECO:0000256" key="1">
    <source>
        <dbReference type="ARBA" id="ARBA00004651"/>
    </source>
</evidence>
<dbReference type="GO" id="GO:0004100">
    <property type="term" value="F:chitin synthase activity"/>
    <property type="evidence" value="ECO:0007669"/>
    <property type="project" value="UniProtKB-EC"/>
</dbReference>
<dbReference type="GO" id="GO:0005886">
    <property type="term" value="C:plasma membrane"/>
    <property type="evidence" value="ECO:0007669"/>
    <property type="project" value="UniProtKB-SubCell"/>
</dbReference>
<dbReference type="Proteomes" id="UP001519460">
    <property type="component" value="Unassembled WGS sequence"/>
</dbReference>
<comment type="subcellular location">
    <subcellularLocation>
        <location evidence="1">Cell membrane</location>
        <topology evidence="1">Multi-pass membrane protein</topology>
    </subcellularLocation>
</comment>
<feature type="transmembrane region" description="Helical" evidence="14">
    <location>
        <begin position="192"/>
        <end position="211"/>
    </location>
</feature>
<evidence type="ECO:0000256" key="2">
    <source>
        <dbReference type="ARBA" id="ARBA00012543"/>
    </source>
</evidence>
<feature type="compositionally biased region" description="Low complexity" evidence="13">
    <location>
        <begin position="242"/>
        <end position="253"/>
    </location>
</feature>
<feature type="transmembrane region" description="Helical" evidence="14">
    <location>
        <begin position="401"/>
        <end position="419"/>
    </location>
</feature>
<feature type="region of interest" description="Disordered" evidence="13">
    <location>
        <begin position="649"/>
        <end position="668"/>
    </location>
</feature>
<dbReference type="SUPFAM" id="SSF53448">
    <property type="entry name" value="Nucleotide-diphospho-sugar transferases"/>
    <property type="match status" value="1"/>
</dbReference>
<dbReference type="PANTHER" id="PTHR22914">
    <property type="entry name" value="CHITIN SYNTHASE"/>
    <property type="match status" value="1"/>
</dbReference>
<feature type="transmembrane region" description="Helical" evidence="14">
    <location>
        <begin position="543"/>
        <end position="564"/>
    </location>
</feature>
<protein>
    <recommendedName>
        <fullName evidence="2">chitin synthase</fullName>
        <ecNumber evidence="2">2.4.1.16</ecNumber>
    </recommendedName>
</protein>
<feature type="compositionally biased region" description="Basic and acidic residues" evidence="13">
    <location>
        <begin position="23"/>
        <end position="33"/>
    </location>
</feature>
<name>A0ABD0L2G6_9CAEN</name>
<evidence type="ECO:0000256" key="5">
    <source>
        <dbReference type="ARBA" id="ARBA00022679"/>
    </source>
</evidence>
<evidence type="ECO:0000256" key="9">
    <source>
        <dbReference type="ARBA" id="ARBA00023136"/>
    </source>
</evidence>
<dbReference type="CDD" id="cd04190">
    <property type="entry name" value="Chitin_synth_C"/>
    <property type="match status" value="1"/>
</dbReference>
<feature type="region of interest" description="Disordered" evidence="13">
    <location>
        <begin position="131"/>
        <end position="153"/>
    </location>
</feature>
<keyword evidence="5" id="KW-0808">Transferase</keyword>
<dbReference type="PANTHER" id="PTHR22914:SF42">
    <property type="entry name" value="CHITIN SYNTHASE"/>
    <property type="match status" value="1"/>
</dbReference>
<feature type="transmembrane region" description="Helical" evidence="14">
    <location>
        <begin position="1131"/>
        <end position="1150"/>
    </location>
</feature>
<keyword evidence="8" id="KW-0175">Coiled coil</keyword>
<evidence type="ECO:0000256" key="3">
    <source>
        <dbReference type="ARBA" id="ARBA00022475"/>
    </source>
</evidence>
<evidence type="ECO:0000256" key="14">
    <source>
        <dbReference type="SAM" id="Phobius"/>
    </source>
</evidence>
<keyword evidence="4" id="KW-0328">Glycosyltransferase</keyword>
<feature type="transmembrane region" description="Helical" evidence="14">
    <location>
        <begin position="515"/>
        <end position="536"/>
    </location>
</feature>
<keyword evidence="7 14" id="KW-1133">Transmembrane helix</keyword>
<evidence type="ECO:0000256" key="6">
    <source>
        <dbReference type="ARBA" id="ARBA00022692"/>
    </source>
</evidence>
<evidence type="ECO:0000256" key="7">
    <source>
        <dbReference type="ARBA" id="ARBA00022989"/>
    </source>
</evidence>
<evidence type="ECO:0000313" key="16">
    <source>
        <dbReference type="Proteomes" id="UP001519460"/>
    </source>
</evidence>
<feature type="compositionally biased region" description="Polar residues" evidence="13">
    <location>
        <begin position="34"/>
        <end position="48"/>
    </location>
</feature>
<feature type="compositionally biased region" description="Low complexity" evidence="13">
    <location>
        <begin position="283"/>
        <end position="310"/>
    </location>
</feature>
<dbReference type="FunFam" id="3.90.550.10:FF:000139">
    <property type="entry name" value="Chitin synthase 8"/>
    <property type="match status" value="1"/>
</dbReference>
<dbReference type="EC" id="2.4.1.16" evidence="2"/>
<feature type="transmembrane region" description="Helical" evidence="14">
    <location>
        <begin position="1006"/>
        <end position="1032"/>
    </location>
</feature>
<feature type="transmembrane region" description="Helical" evidence="14">
    <location>
        <begin position="1357"/>
        <end position="1378"/>
    </location>
</feature>
<reference evidence="15 16" key="1">
    <citation type="journal article" date="2023" name="Sci. Data">
        <title>Genome assembly of the Korean intertidal mud-creeper Batillaria attramentaria.</title>
        <authorList>
            <person name="Patra A.K."/>
            <person name="Ho P.T."/>
            <person name="Jun S."/>
            <person name="Lee S.J."/>
            <person name="Kim Y."/>
            <person name="Won Y.J."/>
        </authorList>
    </citation>
    <scope>NUCLEOTIDE SEQUENCE [LARGE SCALE GENOMIC DNA]</scope>
    <source>
        <strain evidence="15">Wonlab-2016</strain>
    </source>
</reference>
<sequence>MSQPEGYTNLGYESDTASGNEGTSHDARAETHRGSNTTSKIGTASNDDTTVTNRIGSLAATIVSVPAAVGRAAEFQPQICGVSDKLTVANSHIRLVGGIRSGTGSRDLPTVGSRAVCDWIRVADIGPRSARERLKTGGSAADSGPPPSRSVSPERFRFTKTYSWDIFKEDIHQPSSSISSRTKKSWAKWDSFGTFLLCVVCFCVVLGTATLSKLTLLLMVHNLPTLLNQPLIAKVNSTGGPKANNAKRSSSRNTKSRKDTEAADSQLDKRRKDTEAVDSHLDSTAPSAESPSASSVPSSTNHSSGSSLSTGARKETCSTTWPTLREKLLLFGKMLLTLFVEAINTAQLTILVFVVLPSYDPYMAFLLLLNTTFLPALIRFVEDVCRKRCDCRGLSRFAKDISGLGCQVAALALLGWDAAAKNMGTVPIAVMETVLVLVPIAWCGNYLKRFSKLHENMTNLNLKQHKKCYFFVSLLKIGFPVLAVFAIYHISGVVVTVDNWVLHSDDGSCNRHLPYILASANIISSFVCYVFATVACKMRAQKFCFAIPLMLAPVLTFGLMHLSYFNTISERFLGCDAIGLPLNARWGILQYAALLCSYLAYVVIGRHVLTRQKTKILQREHLFKRSCYCGIFVDSSLIFTRIRKDRTNQDAPMESAADSKKSTQEESPEKTTPFVYVCATMWHEERDEMVEMMNSIVRLSNDQRERKEHDEADDYYEFEAHIFFDDAFEPHGNDEDATRVNSFVQTLKDVVDEYKEIASPPKAVATPYGGRLTWKLPGENKLVAHLKDKAKIRNKKRWSQVMYMYYFLAHELHKRQGNNRTLAKNTFLLALDGDVDFQPDALLLLIDRLKISPDVGAACGRIHPIGTGPMVWYQEFEYAASHWLLKSAEHVFGCVLCSPGCFSLFRGSALMDDNVMKTYTTPSTEARHFVQYDQGEDRWLCTLLLQQGYRVEYCAASDSYTHAPEGFNELFNQRRRWNPSTMANIIDLLRTQATIRERNQSISYPYIIYQFFLFLSTIVTPGTIFLLVVGALSAAFPVFSLVGSFAANLIPVAIFVIVCFNCKQQTQLLWALILSVGYMMLMTVVIIGLVRKGVDFGVCSVTTIFLCLIVGVFLLSAILHTKEFGCVIHGFLYFLLAPSTSMLLIIYSLANLHVVSWGTREAAKPQGEKGKKGEDGPKGFLQRFLSALSCSEILRTDIHGRRIGETRHAASKNIDSVEKGVQCTDVLQADDATLTKGKTTKKAKSSTELKQLWHPSSWTSELELTTPESLDDEENTFWKDLINRYLLPLKNDPEDKKTAEAKLVQLRNGVCLSFFVSNGVFVSLVFTMAYIATSTDSLTINLPCNSGSSRGEDIQPISVAFMAVFGILLILQFFAMLWHRAGTMIHIASDTKLCRQTKRECDDLFCGTCKEQTNTTADAEEANVEREVPYVPEVERHVPRVEQEVPRVEQEVPRVEQEVPEVERDVPKVEHELPKVEREVPKVEREVPEVEREVPEVEREVPKVERQVSIRDIPDIQVIDVPTVDTSTL</sequence>
<dbReference type="InterPro" id="IPR004835">
    <property type="entry name" value="Chitin_synth"/>
</dbReference>
<evidence type="ECO:0000256" key="13">
    <source>
        <dbReference type="SAM" id="MobiDB-lite"/>
    </source>
</evidence>
<keyword evidence="16" id="KW-1185">Reference proteome</keyword>
<keyword evidence="3" id="KW-1003">Cell membrane</keyword>
<evidence type="ECO:0000313" key="15">
    <source>
        <dbReference type="EMBL" id="KAK7493299.1"/>
    </source>
</evidence>
<feature type="transmembrane region" description="Helical" evidence="14">
    <location>
        <begin position="425"/>
        <end position="447"/>
    </location>
</feature>